<protein>
    <submittedName>
        <fullName evidence="1">Uncharacterized protein</fullName>
    </submittedName>
</protein>
<comment type="caution">
    <text evidence="1">The sequence shown here is derived from an EMBL/GenBank/DDBJ whole genome shotgun (WGS) entry which is preliminary data.</text>
</comment>
<proteinExistence type="predicted"/>
<reference evidence="1 2" key="1">
    <citation type="submission" date="2019-07" db="EMBL/GenBank/DDBJ databases">
        <title>Whole genome shotgun sequence of Microvirga aerophila NBRC 106136.</title>
        <authorList>
            <person name="Hosoyama A."/>
            <person name="Uohara A."/>
            <person name="Ohji S."/>
            <person name="Ichikawa N."/>
        </authorList>
    </citation>
    <scope>NUCLEOTIDE SEQUENCE [LARGE SCALE GENOMIC DNA]</scope>
    <source>
        <strain evidence="1 2">NBRC 106136</strain>
    </source>
</reference>
<sequence length="42" mass="4959">MNQSGSNVEVATPKVYYDFWTSEAYQKMLQRVYISCNNFTLM</sequence>
<evidence type="ECO:0000313" key="1">
    <source>
        <dbReference type="EMBL" id="GEO18598.1"/>
    </source>
</evidence>
<dbReference type="Proteomes" id="UP000321085">
    <property type="component" value="Unassembled WGS sequence"/>
</dbReference>
<organism evidence="1 2">
    <name type="scientific">Microvirga aerophila</name>
    <dbReference type="NCBI Taxonomy" id="670291"/>
    <lineage>
        <taxon>Bacteria</taxon>
        <taxon>Pseudomonadati</taxon>
        <taxon>Pseudomonadota</taxon>
        <taxon>Alphaproteobacteria</taxon>
        <taxon>Hyphomicrobiales</taxon>
        <taxon>Methylobacteriaceae</taxon>
        <taxon>Microvirga</taxon>
    </lineage>
</organism>
<name>A0A512C307_9HYPH</name>
<gene>
    <name evidence="1" type="ORF">MAE02_62940</name>
</gene>
<dbReference type="AlphaFoldDB" id="A0A512C307"/>
<evidence type="ECO:0000313" key="2">
    <source>
        <dbReference type="Proteomes" id="UP000321085"/>
    </source>
</evidence>
<keyword evidence="2" id="KW-1185">Reference proteome</keyword>
<dbReference type="EMBL" id="BJYU01000213">
    <property type="protein sequence ID" value="GEO18598.1"/>
    <property type="molecule type" value="Genomic_DNA"/>
</dbReference>
<accession>A0A512C307</accession>